<evidence type="ECO:0000256" key="11">
    <source>
        <dbReference type="ARBA" id="ARBA00022982"/>
    </source>
</evidence>
<dbReference type="GO" id="GO:0005743">
    <property type="term" value="C:mitochondrial inner membrane"/>
    <property type="evidence" value="ECO:0007669"/>
    <property type="project" value="UniProtKB-SubCell"/>
</dbReference>
<dbReference type="PRINTS" id="PR01436">
    <property type="entry name" value="NADHDHGNASE2"/>
</dbReference>
<keyword evidence="19" id="KW-0732">Signal</keyword>
<accession>A0A060BD64</accession>
<evidence type="ECO:0000256" key="7">
    <source>
        <dbReference type="ARBA" id="ARBA00022660"/>
    </source>
</evidence>
<dbReference type="EC" id="7.1.1.2" evidence="4 18"/>
<evidence type="ECO:0000256" key="14">
    <source>
        <dbReference type="ARBA" id="ARBA00023075"/>
    </source>
</evidence>
<dbReference type="AlphaFoldDB" id="A0A060BD64"/>
<sequence length="327" mass="38899">MNFTKLSYMLFMMMSTTLTLSSNNWLGMWMGMEMNLLSFIPLIYKINDKNSAQGMMIYYLTQSIGSIIMLFFILNYMMSITPLIIKEYMKLPIIMGIMIKIGLPPFHNWMPEMMSMMSWMPCMMLMTWQKLAPMFTLSNMMMKSTTINIIIMFTSMIGALGGLNTTSLRKIMAFSSISHLSWMLMYMFMSIEWYKYMMIYSIINLMMCITFMTTNSYFFNQLNNKMSMMGKYLMVVNLFSMGGLPPFLGFLPKWMVMQTMINNNMFFIMMWMIMMSLLTLFYYIQMISSLMMNYYYTNQWMMNMNNKSFTIMTWMNLKLPILLTMSF</sequence>
<comment type="subcellular location">
    <subcellularLocation>
        <location evidence="2 18">Mitochondrion inner membrane</location>
        <topology evidence="2 18">Multi-pass membrane protein</topology>
    </subcellularLocation>
</comment>
<dbReference type="GO" id="GO:0006120">
    <property type="term" value="P:mitochondrial electron transport, NADH to ubiquinone"/>
    <property type="evidence" value="ECO:0007669"/>
    <property type="project" value="InterPro"/>
</dbReference>
<evidence type="ECO:0000259" key="20">
    <source>
        <dbReference type="Pfam" id="PF00361"/>
    </source>
</evidence>
<dbReference type="InterPro" id="IPR001750">
    <property type="entry name" value="ND/Mrp_TM"/>
</dbReference>
<keyword evidence="11 18" id="KW-0249">Electron transport</keyword>
<keyword evidence="15 18" id="KW-0496">Mitochondrion</keyword>
<dbReference type="GO" id="GO:0008137">
    <property type="term" value="F:NADH dehydrogenase (ubiquinone) activity"/>
    <property type="evidence" value="ECO:0007669"/>
    <property type="project" value="UniProtKB-EC"/>
</dbReference>
<feature type="transmembrane region" description="Helical" evidence="18">
    <location>
        <begin position="232"/>
        <end position="252"/>
    </location>
</feature>
<keyword evidence="9 18" id="KW-0999">Mitochondrion inner membrane</keyword>
<dbReference type="EMBL" id="KJ584365">
    <property type="protein sequence ID" value="AIA77378.1"/>
    <property type="molecule type" value="Genomic_DNA"/>
</dbReference>
<evidence type="ECO:0000256" key="9">
    <source>
        <dbReference type="ARBA" id="ARBA00022792"/>
    </source>
</evidence>
<geneLocation type="mitochondrion" evidence="21"/>
<keyword evidence="8 18" id="KW-0812">Transmembrane</keyword>
<name>A0A060BD64_9HEMI</name>
<evidence type="ECO:0000256" key="18">
    <source>
        <dbReference type="RuleBase" id="RU003403"/>
    </source>
</evidence>
<evidence type="ECO:0000256" key="19">
    <source>
        <dbReference type="SAM" id="SignalP"/>
    </source>
</evidence>
<feature type="transmembrane region" description="Helical" evidence="18">
    <location>
        <begin position="171"/>
        <end position="191"/>
    </location>
</feature>
<keyword evidence="12 18" id="KW-1133">Transmembrane helix</keyword>
<comment type="function">
    <text evidence="18">Core subunit of the mitochondrial membrane respiratory chain NADH dehydrogenase (Complex I) which catalyzes electron transfer from NADH through the respiratory chain, using ubiquinone as an electron acceptor. Essential for the catalytic activity and assembly of complex I.</text>
</comment>
<evidence type="ECO:0000256" key="17">
    <source>
        <dbReference type="ARBA" id="ARBA00049551"/>
    </source>
</evidence>
<dbReference type="InterPro" id="IPR050175">
    <property type="entry name" value="Complex_I_Subunit_2"/>
</dbReference>
<keyword evidence="14 18" id="KW-0830">Ubiquinone</keyword>
<evidence type="ECO:0000256" key="1">
    <source>
        <dbReference type="ARBA" id="ARBA00003257"/>
    </source>
</evidence>
<keyword evidence="7 18" id="KW-0679">Respiratory chain</keyword>
<dbReference type="PANTHER" id="PTHR46552">
    <property type="entry name" value="NADH-UBIQUINONE OXIDOREDUCTASE CHAIN 2"/>
    <property type="match status" value="1"/>
</dbReference>
<evidence type="ECO:0000256" key="13">
    <source>
        <dbReference type="ARBA" id="ARBA00023027"/>
    </source>
</evidence>
<evidence type="ECO:0000256" key="12">
    <source>
        <dbReference type="ARBA" id="ARBA00022989"/>
    </source>
</evidence>
<proteinExistence type="inferred from homology"/>
<feature type="transmembrane region" description="Helical" evidence="18">
    <location>
        <begin position="64"/>
        <end position="85"/>
    </location>
</feature>
<dbReference type="InterPro" id="IPR003917">
    <property type="entry name" value="NADH_UbQ_OxRdtase_chain2"/>
</dbReference>
<comment type="similarity">
    <text evidence="3 18">Belongs to the complex I subunit 2 family.</text>
</comment>
<comment type="function">
    <text evidence="1">Core subunit of the mitochondrial membrane respiratory chain NADH dehydrogenase (Complex I) that is believed to belong to the minimal assembly required for catalysis. Complex I functions in the transfer of electrons from NADH to the respiratory chain. The immediate electron acceptor for the enzyme is believed to be ubiquinone.</text>
</comment>
<feature type="chain" id="PRO_5001582240" description="NADH-ubiquinone oxidoreductase chain 2" evidence="19">
    <location>
        <begin position="22"/>
        <end position="327"/>
    </location>
</feature>
<feature type="domain" description="NADH:quinone oxidoreductase/Mrp antiporter transmembrane" evidence="20">
    <location>
        <begin position="22"/>
        <end position="279"/>
    </location>
</feature>
<feature type="transmembrane region" description="Helical" evidence="18">
    <location>
        <begin position="146"/>
        <end position="164"/>
    </location>
</feature>
<keyword evidence="6" id="KW-0813">Transport</keyword>
<evidence type="ECO:0000256" key="16">
    <source>
        <dbReference type="ARBA" id="ARBA00023136"/>
    </source>
</evidence>
<feature type="transmembrane region" description="Helical" evidence="18">
    <location>
        <begin position="264"/>
        <end position="284"/>
    </location>
</feature>
<keyword evidence="10 18" id="KW-1278">Translocase</keyword>
<evidence type="ECO:0000256" key="6">
    <source>
        <dbReference type="ARBA" id="ARBA00022448"/>
    </source>
</evidence>
<evidence type="ECO:0000256" key="2">
    <source>
        <dbReference type="ARBA" id="ARBA00004448"/>
    </source>
</evidence>
<protein>
    <recommendedName>
        <fullName evidence="5 18">NADH-ubiquinone oxidoreductase chain 2</fullName>
        <ecNumber evidence="4 18">7.1.1.2</ecNumber>
    </recommendedName>
</protein>
<feature type="transmembrane region" description="Helical" evidence="18">
    <location>
        <begin position="197"/>
        <end position="220"/>
    </location>
</feature>
<evidence type="ECO:0000256" key="4">
    <source>
        <dbReference type="ARBA" id="ARBA00012944"/>
    </source>
</evidence>
<dbReference type="PANTHER" id="PTHR46552:SF1">
    <property type="entry name" value="NADH-UBIQUINONE OXIDOREDUCTASE CHAIN 2"/>
    <property type="match status" value="1"/>
</dbReference>
<gene>
    <name evidence="21" type="primary">ND2</name>
</gene>
<evidence type="ECO:0000256" key="10">
    <source>
        <dbReference type="ARBA" id="ARBA00022967"/>
    </source>
</evidence>
<comment type="catalytic activity">
    <reaction evidence="17 18">
        <text>a ubiquinone + NADH + 5 H(+)(in) = a ubiquinol + NAD(+) + 4 H(+)(out)</text>
        <dbReference type="Rhea" id="RHEA:29091"/>
        <dbReference type="Rhea" id="RHEA-COMP:9565"/>
        <dbReference type="Rhea" id="RHEA-COMP:9566"/>
        <dbReference type="ChEBI" id="CHEBI:15378"/>
        <dbReference type="ChEBI" id="CHEBI:16389"/>
        <dbReference type="ChEBI" id="CHEBI:17976"/>
        <dbReference type="ChEBI" id="CHEBI:57540"/>
        <dbReference type="ChEBI" id="CHEBI:57945"/>
        <dbReference type="EC" id="7.1.1.2"/>
    </reaction>
</comment>
<evidence type="ECO:0000256" key="5">
    <source>
        <dbReference type="ARBA" id="ARBA00021008"/>
    </source>
</evidence>
<evidence type="ECO:0000256" key="8">
    <source>
        <dbReference type="ARBA" id="ARBA00022692"/>
    </source>
</evidence>
<keyword evidence="13 18" id="KW-0520">NAD</keyword>
<organism evidence="21">
    <name type="scientific">Kleidocerys resedae resedae</name>
    <dbReference type="NCBI Taxonomy" id="1503485"/>
    <lineage>
        <taxon>Eukaryota</taxon>
        <taxon>Metazoa</taxon>
        <taxon>Ecdysozoa</taxon>
        <taxon>Arthropoda</taxon>
        <taxon>Hexapoda</taxon>
        <taxon>Insecta</taxon>
        <taxon>Pterygota</taxon>
        <taxon>Neoptera</taxon>
        <taxon>Paraneoptera</taxon>
        <taxon>Hemiptera</taxon>
        <taxon>Heteroptera</taxon>
        <taxon>Panheteroptera</taxon>
        <taxon>Pentatomomorpha</taxon>
        <taxon>Lygaeoidea</taxon>
        <taxon>Lygaeidae</taxon>
        <taxon>Ischnorhynchinae</taxon>
        <taxon>Kleidocerys</taxon>
    </lineage>
</organism>
<dbReference type="Pfam" id="PF00361">
    <property type="entry name" value="Proton_antipo_M"/>
    <property type="match status" value="1"/>
</dbReference>
<feature type="signal peptide" evidence="19">
    <location>
        <begin position="1"/>
        <end position="21"/>
    </location>
</feature>
<evidence type="ECO:0000256" key="3">
    <source>
        <dbReference type="ARBA" id="ARBA00007012"/>
    </source>
</evidence>
<reference evidence="21" key="1">
    <citation type="journal article" date="2014" name="Mitochondrial DNA">
        <title>Complete mitochondrial genome of the birch catkin bug Kleidocerys resedae resedae, as the first representative from the family Lygaeidae (Hemiptera: Heteroptera: Lygaeoidea).</title>
        <authorList>
            <person name="Li T."/>
            <person name="Yi W."/>
            <person name="Zhang H."/>
            <person name="Xie Q."/>
            <person name="Bu W."/>
        </authorList>
    </citation>
    <scope>NUCLEOTIDE SEQUENCE</scope>
</reference>
<keyword evidence="16 18" id="KW-0472">Membrane</keyword>
<evidence type="ECO:0000256" key="15">
    <source>
        <dbReference type="ARBA" id="ARBA00023128"/>
    </source>
</evidence>
<evidence type="ECO:0000313" key="21">
    <source>
        <dbReference type="EMBL" id="AIA77378.1"/>
    </source>
</evidence>